<sequence length="186" mass="21001">MLTEAPVYRAYFSWARARALPEKTRERQMAEMALRAYWHALFDPCPQLLQGLCPPDGADIFERFLAWAEETRCSMGWSLHLHLLGWLLRDAKYGALVTEEMHIEALAAAASRWTISDKSLSGGIVIGCQRLRERVVVGWKCHTPGEVRAVSLLRLEPPPRLDDFLASFTVTGFQLEALGPWAPIPL</sequence>
<dbReference type="Proteomes" id="UP001207654">
    <property type="component" value="Unassembled WGS sequence"/>
</dbReference>
<dbReference type="EMBL" id="JAPNKA010000001">
    <property type="protein sequence ID" value="MCY1078890.1"/>
    <property type="molecule type" value="Genomic_DNA"/>
</dbReference>
<proteinExistence type="predicted"/>
<protein>
    <recommendedName>
        <fullName evidence="3">Natural product biosynthesis protein</fullName>
    </recommendedName>
</protein>
<gene>
    <name evidence="1" type="ORF">OV287_30965</name>
</gene>
<keyword evidence="2" id="KW-1185">Reference proteome</keyword>
<accession>A0ABT4AB73</accession>
<dbReference type="RefSeq" id="WP_267537650.1">
    <property type="nucleotide sequence ID" value="NZ_JAPNKA010000001.1"/>
</dbReference>
<evidence type="ECO:0000313" key="2">
    <source>
        <dbReference type="Proteomes" id="UP001207654"/>
    </source>
</evidence>
<evidence type="ECO:0008006" key="3">
    <source>
        <dbReference type="Google" id="ProtNLM"/>
    </source>
</evidence>
<name>A0ABT4AB73_9BACT</name>
<reference evidence="1 2" key="1">
    <citation type="submission" date="2022-11" db="EMBL/GenBank/DDBJ databases">
        <title>Minimal conservation of predation-associated metabolite biosynthetic gene clusters underscores biosynthetic potential of Myxococcota including descriptions for ten novel species: Archangium lansinium sp. nov., Myxococcus landrumus sp. nov., Nannocystis bai.</title>
        <authorList>
            <person name="Ahearne A."/>
            <person name="Stevens C."/>
            <person name="Phillips K."/>
        </authorList>
    </citation>
    <scope>NUCLEOTIDE SEQUENCE [LARGE SCALE GENOMIC DNA]</scope>
    <source>
        <strain evidence="1 2">MIWBW</strain>
    </source>
</reference>
<organism evidence="1 2">
    <name type="scientific">Archangium lansingense</name>
    <dbReference type="NCBI Taxonomy" id="2995310"/>
    <lineage>
        <taxon>Bacteria</taxon>
        <taxon>Pseudomonadati</taxon>
        <taxon>Myxococcota</taxon>
        <taxon>Myxococcia</taxon>
        <taxon>Myxococcales</taxon>
        <taxon>Cystobacterineae</taxon>
        <taxon>Archangiaceae</taxon>
        <taxon>Archangium</taxon>
    </lineage>
</organism>
<evidence type="ECO:0000313" key="1">
    <source>
        <dbReference type="EMBL" id="MCY1078890.1"/>
    </source>
</evidence>
<comment type="caution">
    <text evidence="1">The sequence shown here is derived from an EMBL/GenBank/DDBJ whole genome shotgun (WGS) entry which is preliminary data.</text>
</comment>